<protein>
    <submittedName>
        <fullName evidence="1">Uncharacterized protein</fullName>
    </submittedName>
</protein>
<evidence type="ECO:0000313" key="2">
    <source>
        <dbReference type="Proteomes" id="UP000440578"/>
    </source>
</evidence>
<sequence length="72" mass="7638">MCSKSKLMASSCFLMSETDLSTRFCFVCLDGAAALAALDAGESLDDAFVERHCAQLSAGVRRLCAWVLANSA</sequence>
<dbReference type="EMBL" id="VIIS01001381">
    <property type="protein sequence ID" value="KAF0299224.1"/>
    <property type="molecule type" value="Genomic_DNA"/>
</dbReference>
<keyword evidence="2" id="KW-1185">Reference proteome</keyword>
<evidence type="ECO:0000313" key="1">
    <source>
        <dbReference type="EMBL" id="KAF0299224.1"/>
    </source>
</evidence>
<proteinExistence type="predicted"/>
<accession>A0A6A4W624</accession>
<name>A0A6A4W624_AMPAM</name>
<gene>
    <name evidence="1" type="ORF">FJT64_003512</name>
</gene>
<dbReference type="Proteomes" id="UP000440578">
    <property type="component" value="Unassembled WGS sequence"/>
</dbReference>
<dbReference type="OrthoDB" id="6354463at2759"/>
<dbReference type="AlphaFoldDB" id="A0A6A4W624"/>
<organism evidence="1 2">
    <name type="scientific">Amphibalanus amphitrite</name>
    <name type="common">Striped barnacle</name>
    <name type="synonym">Balanus amphitrite</name>
    <dbReference type="NCBI Taxonomy" id="1232801"/>
    <lineage>
        <taxon>Eukaryota</taxon>
        <taxon>Metazoa</taxon>
        <taxon>Ecdysozoa</taxon>
        <taxon>Arthropoda</taxon>
        <taxon>Crustacea</taxon>
        <taxon>Multicrustacea</taxon>
        <taxon>Cirripedia</taxon>
        <taxon>Thoracica</taxon>
        <taxon>Thoracicalcarea</taxon>
        <taxon>Balanomorpha</taxon>
        <taxon>Balanoidea</taxon>
        <taxon>Balanidae</taxon>
        <taxon>Amphibalaninae</taxon>
        <taxon>Amphibalanus</taxon>
    </lineage>
</organism>
<comment type="caution">
    <text evidence="1">The sequence shown here is derived from an EMBL/GenBank/DDBJ whole genome shotgun (WGS) entry which is preliminary data.</text>
</comment>
<reference evidence="1 2" key="1">
    <citation type="submission" date="2019-07" db="EMBL/GenBank/DDBJ databases">
        <title>Draft genome assembly of a fouling barnacle, Amphibalanus amphitrite (Darwin, 1854): The first reference genome for Thecostraca.</title>
        <authorList>
            <person name="Kim W."/>
        </authorList>
    </citation>
    <scope>NUCLEOTIDE SEQUENCE [LARGE SCALE GENOMIC DNA]</scope>
    <source>
        <strain evidence="1">SNU_AA5</strain>
        <tissue evidence="1">Soma without cirri and trophi</tissue>
    </source>
</reference>